<dbReference type="Proteomes" id="UP001516023">
    <property type="component" value="Unassembled WGS sequence"/>
</dbReference>
<dbReference type="AlphaFoldDB" id="A0ABD3NXD2"/>
<dbReference type="EMBL" id="JABMIG020000363">
    <property type="protein sequence ID" value="KAL3780067.1"/>
    <property type="molecule type" value="Genomic_DNA"/>
</dbReference>
<keyword evidence="2" id="KW-1185">Reference proteome</keyword>
<evidence type="ECO:0000313" key="1">
    <source>
        <dbReference type="EMBL" id="KAL3780067.1"/>
    </source>
</evidence>
<organism evidence="1 2">
    <name type="scientific">Cyclotella cryptica</name>
    <dbReference type="NCBI Taxonomy" id="29204"/>
    <lineage>
        <taxon>Eukaryota</taxon>
        <taxon>Sar</taxon>
        <taxon>Stramenopiles</taxon>
        <taxon>Ochrophyta</taxon>
        <taxon>Bacillariophyta</taxon>
        <taxon>Coscinodiscophyceae</taxon>
        <taxon>Thalassiosirophycidae</taxon>
        <taxon>Stephanodiscales</taxon>
        <taxon>Stephanodiscaceae</taxon>
        <taxon>Cyclotella</taxon>
    </lineage>
</organism>
<gene>
    <name evidence="1" type="ORF">HJC23_007316</name>
</gene>
<accession>A0ABD3NXD2</accession>
<name>A0ABD3NXD2_9STRA</name>
<comment type="caution">
    <text evidence="1">The sequence shown here is derived from an EMBL/GenBank/DDBJ whole genome shotgun (WGS) entry which is preliminary data.</text>
</comment>
<protein>
    <submittedName>
        <fullName evidence="1">Uncharacterized protein</fullName>
    </submittedName>
</protein>
<sequence length="379" mass="41029">MIARISRLTFIYLISICDDVIISPVHALATESSRAQTARSRLAEAFRSPSGKLTLHPELVLPEPSDPTALLLRATEVTKLSSVLRTKAKANGLFVEGTVDALAPMGKEQESARGNFPGPVPIVYSWTNSDKDEGTNDLKSRLERLSKVDGVEGVLIPFCVANGIESFEGYQEIVNGNPNLKELCGEIWAAGMQPIPEIVVATGTEWSEDEVVRLVDAIKDTCGGVDPVSIVFTKEETDRDEEEAEDAHSVPEITIPESLSQRLAFVGSVRTTAGDGRMNYALSQLSSCNFNGAFLRADCVPGYRLNPDLNVVGGFWSAALSDLKSLKSKNFSFRSKVKLEKDAPMEWYNYQKDVMESGALGLSGGPSGLNTAAGDYKGF</sequence>
<evidence type="ECO:0000313" key="2">
    <source>
        <dbReference type="Proteomes" id="UP001516023"/>
    </source>
</evidence>
<reference evidence="1 2" key="1">
    <citation type="journal article" date="2020" name="G3 (Bethesda)">
        <title>Improved Reference Genome for Cyclotella cryptica CCMP332, a Model for Cell Wall Morphogenesis, Salinity Adaptation, and Lipid Production in Diatoms (Bacillariophyta).</title>
        <authorList>
            <person name="Roberts W.R."/>
            <person name="Downey K.M."/>
            <person name="Ruck E.C."/>
            <person name="Traller J.C."/>
            <person name="Alverson A.J."/>
        </authorList>
    </citation>
    <scope>NUCLEOTIDE SEQUENCE [LARGE SCALE GENOMIC DNA]</scope>
    <source>
        <strain evidence="1 2">CCMP332</strain>
    </source>
</reference>
<proteinExistence type="predicted"/>